<dbReference type="SUPFAM" id="SSF48452">
    <property type="entry name" value="TPR-like"/>
    <property type="match status" value="1"/>
</dbReference>
<dbReference type="InterPro" id="IPR011990">
    <property type="entry name" value="TPR-like_helical_dom_sf"/>
</dbReference>
<feature type="non-terminal residue" evidence="1">
    <location>
        <position position="66"/>
    </location>
</feature>
<reference evidence="1" key="1">
    <citation type="submission" date="2013-08" db="EMBL/GenBank/DDBJ databases">
        <authorList>
            <person name="Mendez C."/>
            <person name="Richter M."/>
            <person name="Ferrer M."/>
            <person name="Sanchez J."/>
        </authorList>
    </citation>
    <scope>NUCLEOTIDE SEQUENCE</scope>
</reference>
<reference evidence="1" key="2">
    <citation type="journal article" date="2014" name="ISME J.">
        <title>Microbial stratification in low pH oxic and suboxic macroscopic growths along an acid mine drainage.</title>
        <authorList>
            <person name="Mendez-Garcia C."/>
            <person name="Mesa V."/>
            <person name="Sprenger R.R."/>
            <person name="Richter M."/>
            <person name="Diez M.S."/>
            <person name="Solano J."/>
            <person name="Bargiela R."/>
            <person name="Golyshina O.V."/>
            <person name="Manteca A."/>
            <person name="Ramos J.L."/>
            <person name="Gallego J.R."/>
            <person name="Llorente I."/>
            <person name="Martins Dos Santos V.A."/>
            <person name="Jensen O.N."/>
            <person name="Pelaez A.I."/>
            <person name="Sanchez J."/>
            <person name="Ferrer M."/>
        </authorList>
    </citation>
    <scope>NUCLEOTIDE SEQUENCE</scope>
</reference>
<proteinExistence type="predicted"/>
<sequence>MRLQYARFLVEQKDYAGGQREFQTLLQADPGQPDLLLAVGLLDMQLKDYPTAEEKFKKVLAGEYRD</sequence>
<accession>T0ZU74</accession>
<dbReference type="Gene3D" id="1.25.40.10">
    <property type="entry name" value="Tetratricopeptide repeat domain"/>
    <property type="match status" value="1"/>
</dbReference>
<protein>
    <submittedName>
        <fullName evidence="1">Uncharacterized protein</fullName>
    </submittedName>
</protein>
<gene>
    <name evidence="1" type="ORF">B1A_14186</name>
</gene>
<comment type="caution">
    <text evidence="1">The sequence shown here is derived from an EMBL/GenBank/DDBJ whole genome shotgun (WGS) entry which is preliminary data.</text>
</comment>
<organism evidence="1">
    <name type="scientific">mine drainage metagenome</name>
    <dbReference type="NCBI Taxonomy" id="410659"/>
    <lineage>
        <taxon>unclassified sequences</taxon>
        <taxon>metagenomes</taxon>
        <taxon>ecological metagenomes</taxon>
    </lineage>
</organism>
<dbReference type="AlphaFoldDB" id="T0ZU74"/>
<dbReference type="EMBL" id="AUZX01010407">
    <property type="protein sequence ID" value="EQD48117.1"/>
    <property type="molecule type" value="Genomic_DNA"/>
</dbReference>
<name>T0ZU74_9ZZZZ</name>
<evidence type="ECO:0000313" key="1">
    <source>
        <dbReference type="EMBL" id="EQD48117.1"/>
    </source>
</evidence>